<evidence type="ECO:0000256" key="1">
    <source>
        <dbReference type="ARBA" id="ARBA00022723"/>
    </source>
</evidence>
<comment type="caution">
    <text evidence="9">The sequence shown here is derived from an EMBL/GenBank/DDBJ whole genome shotgun (WGS) entry which is preliminary data.</text>
</comment>
<keyword evidence="3 7" id="KW-0863">Zinc-finger</keyword>
<dbReference type="SMART" id="SM00493">
    <property type="entry name" value="TOPRIM"/>
    <property type="match status" value="1"/>
</dbReference>
<dbReference type="Pfam" id="PF21175">
    <property type="entry name" value="RecR_C"/>
    <property type="match status" value="1"/>
</dbReference>
<dbReference type="SUPFAM" id="SSF111304">
    <property type="entry name" value="Recombination protein RecR"/>
    <property type="match status" value="1"/>
</dbReference>
<keyword evidence="10" id="KW-1185">Reference proteome</keyword>
<evidence type="ECO:0000256" key="6">
    <source>
        <dbReference type="ARBA" id="ARBA00023204"/>
    </source>
</evidence>
<dbReference type="PANTHER" id="PTHR30446">
    <property type="entry name" value="RECOMBINATION PROTEIN RECR"/>
    <property type="match status" value="1"/>
</dbReference>
<dbReference type="EMBL" id="BAABQM010000003">
    <property type="protein sequence ID" value="GAA5414836.1"/>
    <property type="molecule type" value="Genomic_DNA"/>
</dbReference>
<evidence type="ECO:0000256" key="7">
    <source>
        <dbReference type="HAMAP-Rule" id="MF_00017"/>
    </source>
</evidence>
<feature type="zinc finger region" description="C4-type" evidence="7">
    <location>
        <begin position="57"/>
        <end position="72"/>
    </location>
</feature>
<protein>
    <recommendedName>
        <fullName evidence="7">Recombination protein RecR</fullName>
    </recommendedName>
</protein>
<evidence type="ECO:0000256" key="4">
    <source>
        <dbReference type="ARBA" id="ARBA00022833"/>
    </source>
</evidence>
<evidence type="ECO:0000256" key="3">
    <source>
        <dbReference type="ARBA" id="ARBA00022771"/>
    </source>
</evidence>
<dbReference type="CDD" id="cd01025">
    <property type="entry name" value="TOPRIM_recR"/>
    <property type="match status" value="1"/>
</dbReference>
<dbReference type="Pfam" id="PF02132">
    <property type="entry name" value="RecR_ZnF"/>
    <property type="match status" value="1"/>
</dbReference>
<dbReference type="Pfam" id="PF13662">
    <property type="entry name" value="Toprim_4"/>
    <property type="match status" value="1"/>
</dbReference>
<comment type="similarity">
    <text evidence="7">Belongs to the RecR family.</text>
</comment>
<dbReference type="InterPro" id="IPR023627">
    <property type="entry name" value="Rcmb_RecR"/>
</dbReference>
<evidence type="ECO:0000313" key="9">
    <source>
        <dbReference type="EMBL" id="GAA5414836.1"/>
    </source>
</evidence>
<keyword evidence="2 7" id="KW-0227">DNA damage</keyword>
<dbReference type="HAMAP" id="MF_00017">
    <property type="entry name" value="RecR"/>
    <property type="match status" value="1"/>
</dbReference>
<dbReference type="PROSITE" id="PS50880">
    <property type="entry name" value="TOPRIM"/>
    <property type="match status" value="1"/>
</dbReference>
<dbReference type="Gene3D" id="1.10.8.420">
    <property type="entry name" value="RecR Domain 1"/>
    <property type="match status" value="1"/>
</dbReference>
<dbReference type="InterPro" id="IPR006171">
    <property type="entry name" value="TOPRIM_dom"/>
</dbReference>
<evidence type="ECO:0000313" key="10">
    <source>
        <dbReference type="Proteomes" id="UP001449582"/>
    </source>
</evidence>
<dbReference type="RefSeq" id="WP_353289996.1">
    <property type="nucleotide sequence ID" value="NZ_BAABQM010000003.1"/>
</dbReference>
<keyword evidence="4 7" id="KW-0862">Zinc</keyword>
<dbReference type="NCBIfam" id="TIGR00615">
    <property type="entry name" value="recR"/>
    <property type="match status" value="1"/>
</dbReference>
<proteinExistence type="inferred from homology"/>
<dbReference type="InterPro" id="IPR000093">
    <property type="entry name" value="DNA_Rcmb_RecR"/>
</dbReference>
<evidence type="ECO:0000256" key="5">
    <source>
        <dbReference type="ARBA" id="ARBA00023172"/>
    </source>
</evidence>
<dbReference type="InterPro" id="IPR034137">
    <property type="entry name" value="TOPRIM_RecR"/>
</dbReference>
<evidence type="ECO:0000256" key="2">
    <source>
        <dbReference type="ARBA" id="ARBA00022763"/>
    </source>
</evidence>
<dbReference type="Pfam" id="PF21176">
    <property type="entry name" value="RecR_HhH"/>
    <property type="match status" value="1"/>
</dbReference>
<gene>
    <name evidence="7 9" type="primary">recR</name>
    <name evidence="9" type="ORF">UREOM_5470</name>
</gene>
<dbReference type="InterPro" id="IPR015967">
    <property type="entry name" value="Rcmb_RecR_Znf"/>
</dbReference>
<evidence type="ECO:0000259" key="8">
    <source>
        <dbReference type="PROSITE" id="PS50880"/>
    </source>
</evidence>
<keyword evidence="6 7" id="KW-0234">DNA repair</keyword>
<comment type="function">
    <text evidence="7">May play a role in DNA repair. It seems to be involved in an RecBC-independent recombinational process of DNA repair. It may act with RecF and RecO.</text>
</comment>
<name>A0ABP9UAG1_9BACT</name>
<dbReference type="PANTHER" id="PTHR30446:SF0">
    <property type="entry name" value="RECOMBINATION PROTEIN RECR"/>
    <property type="match status" value="1"/>
</dbReference>
<keyword evidence="5 7" id="KW-0233">DNA recombination</keyword>
<organism evidence="9 10">
    <name type="scientific">Ureaplasma ceti</name>
    <dbReference type="NCBI Taxonomy" id="3119530"/>
    <lineage>
        <taxon>Bacteria</taxon>
        <taxon>Bacillati</taxon>
        <taxon>Mycoplasmatota</taxon>
        <taxon>Mycoplasmoidales</taxon>
        <taxon>Mycoplasmoidaceae</taxon>
        <taxon>Ureaplasma</taxon>
    </lineage>
</organism>
<accession>A0ABP9UAG1</accession>
<dbReference type="Gene3D" id="3.40.1360.10">
    <property type="match status" value="1"/>
</dbReference>
<keyword evidence="1 7" id="KW-0479">Metal-binding</keyword>
<dbReference type="PROSITE" id="PS01300">
    <property type="entry name" value="RECR"/>
    <property type="match status" value="1"/>
</dbReference>
<dbReference type="Proteomes" id="UP001449582">
    <property type="component" value="Unassembled WGS sequence"/>
</dbReference>
<feature type="domain" description="Toprim" evidence="8">
    <location>
        <begin position="80"/>
        <end position="176"/>
    </location>
</feature>
<reference evidence="9" key="1">
    <citation type="submission" date="2024-02" db="EMBL/GenBank/DDBJ databases">
        <title>Draft genome sequence of new strains in genus Ureaplasma.</title>
        <authorList>
            <person name="Nakajima Y."/>
            <person name="Segawa T."/>
        </authorList>
    </citation>
    <scope>NUCLEOTIDE SEQUENCE [LARGE SCALE GENOMIC DNA]</scope>
    <source>
        <strain evidence="9">OM1</strain>
    </source>
</reference>
<sequence>MRKPQEFEHLVDAFHSLPGVGTKNAKKWAYFILNQDEKYLEDFITRIQAAKQNLHLCEICGNLSNNTRCDICLNPLRDKNQICVVASIEELDRIEESGNYNGLYHVTHGELSMKKNILAKDINIDNLLDRVQNDRRIDEIIVATNFTQDGEMTAAYILNLLEHVNIKIYRIGFGLPLNSSVDYADNETLKHALNNKRIIKRF</sequence>